<evidence type="ECO:0000313" key="3">
    <source>
        <dbReference type="EMBL" id="QDT21112.1"/>
    </source>
</evidence>
<proteinExistence type="predicted"/>
<dbReference type="EMBL" id="CP036266">
    <property type="protein sequence ID" value="QDT21112.1"/>
    <property type="molecule type" value="Genomic_DNA"/>
</dbReference>
<protein>
    <recommendedName>
        <fullName evidence="5">SLA1 homology domain-containing protein</fullName>
    </recommendedName>
</protein>
<keyword evidence="4" id="KW-1185">Reference proteome</keyword>
<dbReference type="InterPro" id="IPR047750">
    <property type="entry name" value="YdjY-like"/>
</dbReference>
<dbReference type="NCBIfam" id="NF040466">
    <property type="entry name" value="ydjY_domain"/>
    <property type="match status" value="1"/>
</dbReference>
<feature type="chain" id="PRO_5021750504" description="SLA1 homology domain-containing protein" evidence="2">
    <location>
        <begin position="27"/>
        <end position="325"/>
    </location>
</feature>
<feature type="region of interest" description="Disordered" evidence="1">
    <location>
        <begin position="30"/>
        <end position="50"/>
    </location>
</feature>
<name>A0A517PP08_9PLAN</name>
<accession>A0A517PP08</accession>
<keyword evidence="2" id="KW-0732">Signal</keyword>
<evidence type="ECO:0000256" key="1">
    <source>
        <dbReference type="SAM" id="MobiDB-lite"/>
    </source>
</evidence>
<evidence type="ECO:0008006" key="5">
    <source>
        <dbReference type="Google" id="ProtNLM"/>
    </source>
</evidence>
<gene>
    <name evidence="3" type="ORF">HG66A1_29050</name>
</gene>
<evidence type="ECO:0000256" key="2">
    <source>
        <dbReference type="SAM" id="SignalP"/>
    </source>
</evidence>
<sequence precursor="true">MKYSFKKLFPMLLVLPILIGNISSRAAEPVQETATDSKTAKPVKQVPKDSEEKLVPLNPQKTVLLDLEHKKLFLKTHVCLVEGVLEMLCCKKQTKEHESILSIDSPAKAIHAGLLAIGAKAGTPVQFTPKFKPPTGQKLNLILEWKDKAGKTHREEAQKWVRTSTSRYFTAKLDQLPPGVVIDRKTELRYDDKYKELIWFGEMTKEERDQFLAKSDNKTYQAAIKDFYEKTRPRLMEADWVFAGSGFSVDEMTGEKYYHAESGDLICVANFPTATIDVSIESSASGEGNLLFEANKAKIPPRGTPVTIEISIAQEKKPAKEKSAD</sequence>
<reference evidence="3 4" key="1">
    <citation type="submission" date="2019-02" db="EMBL/GenBank/DDBJ databases">
        <title>Deep-cultivation of Planctomycetes and their phenomic and genomic characterization uncovers novel biology.</title>
        <authorList>
            <person name="Wiegand S."/>
            <person name="Jogler M."/>
            <person name="Boedeker C."/>
            <person name="Pinto D."/>
            <person name="Vollmers J."/>
            <person name="Rivas-Marin E."/>
            <person name="Kohn T."/>
            <person name="Peeters S.H."/>
            <person name="Heuer A."/>
            <person name="Rast P."/>
            <person name="Oberbeckmann S."/>
            <person name="Bunk B."/>
            <person name="Jeske O."/>
            <person name="Meyerdierks A."/>
            <person name="Storesund J.E."/>
            <person name="Kallscheuer N."/>
            <person name="Luecker S."/>
            <person name="Lage O.M."/>
            <person name="Pohl T."/>
            <person name="Merkel B.J."/>
            <person name="Hornburger P."/>
            <person name="Mueller R.-W."/>
            <person name="Bruemmer F."/>
            <person name="Labrenz M."/>
            <person name="Spormann A.M."/>
            <person name="Op den Camp H."/>
            <person name="Overmann J."/>
            <person name="Amann R."/>
            <person name="Jetten M.S.M."/>
            <person name="Mascher T."/>
            <person name="Medema M.H."/>
            <person name="Devos D.P."/>
            <person name="Kaster A.-K."/>
            <person name="Ovreas L."/>
            <person name="Rohde M."/>
            <person name="Galperin M.Y."/>
            <person name="Jogler C."/>
        </authorList>
    </citation>
    <scope>NUCLEOTIDE SEQUENCE [LARGE SCALE GENOMIC DNA]</scope>
    <source>
        <strain evidence="3 4">HG66A1</strain>
    </source>
</reference>
<dbReference type="RefSeq" id="WP_197993929.1">
    <property type="nucleotide sequence ID" value="NZ_CP036266.1"/>
</dbReference>
<evidence type="ECO:0000313" key="4">
    <source>
        <dbReference type="Proteomes" id="UP000320421"/>
    </source>
</evidence>
<dbReference type="Proteomes" id="UP000320421">
    <property type="component" value="Chromosome"/>
</dbReference>
<feature type="signal peptide" evidence="2">
    <location>
        <begin position="1"/>
        <end position="26"/>
    </location>
</feature>
<organism evidence="3 4">
    <name type="scientific">Gimesia chilikensis</name>
    <dbReference type="NCBI Taxonomy" id="2605989"/>
    <lineage>
        <taxon>Bacteria</taxon>
        <taxon>Pseudomonadati</taxon>
        <taxon>Planctomycetota</taxon>
        <taxon>Planctomycetia</taxon>
        <taxon>Planctomycetales</taxon>
        <taxon>Planctomycetaceae</taxon>
        <taxon>Gimesia</taxon>
    </lineage>
</organism>
<dbReference type="AlphaFoldDB" id="A0A517PP08"/>